<accession>A0A6N8U730</accession>
<gene>
    <name evidence="1" type="ORF">GSF08_04145</name>
</gene>
<sequence>MSKFEFKNQEKPEFLKLQINGRNYSFNPLSLSVKRASEKFLKGQKVLMRQSKKENLKQEEISDIVYKCCDLVRETIDLILGNGAYEKIFGGRTMDFEENQELVTFIFQEIASFTKNKNLTVHAEEMNHEHLVG</sequence>
<proteinExistence type="predicted"/>
<evidence type="ECO:0000313" key="1">
    <source>
        <dbReference type="EMBL" id="MXQ73124.1"/>
    </source>
</evidence>
<organism evidence="1 2">
    <name type="scientific">Copranaerobaculum intestinale</name>
    <dbReference type="NCBI Taxonomy" id="2692629"/>
    <lineage>
        <taxon>Bacteria</taxon>
        <taxon>Bacillati</taxon>
        <taxon>Bacillota</taxon>
        <taxon>Erysipelotrichia</taxon>
        <taxon>Erysipelotrichales</taxon>
        <taxon>Erysipelotrichaceae</taxon>
        <taxon>Copranaerobaculum</taxon>
    </lineage>
</organism>
<protein>
    <submittedName>
        <fullName evidence="1">Uncharacterized protein</fullName>
    </submittedName>
</protein>
<dbReference type="EMBL" id="WUUQ01000001">
    <property type="protein sequence ID" value="MXQ73124.1"/>
    <property type="molecule type" value="Genomic_DNA"/>
</dbReference>
<comment type="caution">
    <text evidence="1">The sequence shown here is derived from an EMBL/GenBank/DDBJ whole genome shotgun (WGS) entry which is preliminary data.</text>
</comment>
<evidence type="ECO:0000313" key="2">
    <source>
        <dbReference type="Proteomes" id="UP000434036"/>
    </source>
</evidence>
<reference evidence="1 2" key="2">
    <citation type="submission" date="2020-01" db="EMBL/GenBank/DDBJ databases">
        <title>Clostridiaceae sp. nov. isolated from the gut of human by culturomics.</title>
        <authorList>
            <person name="Chang Y."/>
        </authorList>
    </citation>
    <scope>NUCLEOTIDE SEQUENCE [LARGE SCALE GENOMIC DNA]</scope>
    <source>
        <strain evidence="1 2">DONG20-135</strain>
    </source>
</reference>
<dbReference type="AlphaFoldDB" id="A0A6N8U730"/>
<keyword evidence="2" id="KW-1185">Reference proteome</keyword>
<name>A0A6N8U730_9FIRM</name>
<dbReference type="RefSeq" id="WP_160624545.1">
    <property type="nucleotide sequence ID" value="NZ_WUUQ01000001.1"/>
</dbReference>
<reference evidence="1 2" key="1">
    <citation type="submission" date="2019-12" db="EMBL/GenBank/DDBJ databases">
        <authorList>
            <person name="Yang R."/>
        </authorList>
    </citation>
    <scope>NUCLEOTIDE SEQUENCE [LARGE SCALE GENOMIC DNA]</scope>
    <source>
        <strain evidence="1 2">DONG20-135</strain>
    </source>
</reference>
<dbReference type="Proteomes" id="UP000434036">
    <property type="component" value="Unassembled WGS sequence"/>
</dbReference>